<accession>A0A8H7BIJ7</accession>
<keyword evidence="6" id="KW-1185">Reference proteome</keyword>
<organism evidence="5 6">
    <name type="scientific">Apophysomyces ossiformis</name>
    <dbReference type="NCBI Taxonomy" id="679940"/>
    <lineage>
        <taxon>Eukaryota</taxon>
        <taxon>Fungi</taxon>
        <taxon>Fungi incertae sedis</taxon>
        <taxon>Mucoromycota</taxon>
        <taxon>Mucoromycotina</taxon>
        <taxon>Mucoromycetes</taxon>
        <taxon>Mucorales</taxon>
        <taxon>Mucorineae</taxon>
        <taxon>Mucoraceae</taxon>
        <taxon>Apophysomyces</taxon>
    </lineage>
</organism>
<feature type="domain" description="Chromo" evidence="4">
    <location>
        <begin position="25"/>
        <end position="84"/>
    </location>
</feature>
<proteinExistence type="predicted"/>
<evidence type="ECO:0000256" key="2">
    <source>
        <dbReference type="ARBA" id="ARBA00023242"/>
    </source>
</evidence>
<evidence type="ECO:0000256" key="3">
    <source>
        <dbReference type="SAM" id="MobiDB-lite"/>
    </source>
</evidence>
<dbReference type="PANTHER" id="PTHR22812">
    <property type="entry name" value="CHROMOBOX PROTEIN"/>
    <property type="match status" value="1"/>
</dbReference>
<dbReference type="Proteomes" id="UP000605846">
    <property type="component" value="Unassembled WGS sequence"/>
</dbReference>
<evidence type="ECO:0000313" key="6">
    <source>
        <dbReference type="Proteomes" id="UP000605846"/>
    </source>
</evidence>
<evidence type="ECO:0000256" key="1">
    <source>
        <dbReference type="ARBA" id="ARBA00004123"/>
    </source>
</evidence>
<dbReference type="EMBL" id="JABAYA010000402">
    <property type="protein sequence ID" value="KAF7720689.1"/>
    <property type="molecule type" value="Genomic_DNA"/>
</dbReference>
<protein>
    <recommendedName>
        <fullName evidence="4">Chromo domain-containing protein</fullName>
    </recommendedName>
</protein>
<evidence type="ECO:0000313" key="5">
    <source>
        <dbReference type="EMBL" id="KAF7720689.1"/>
    </source>
</evidence>
<reference evidence="5" key="1">
    <citation type="submission" date="2020-01" db="EMBL/GenBank/DDBJ databases">
        <title>Genome Sequencing of Three Apophysomyces-Like Fungal Strains Confirms a Novel Fungal Genus in the Mucoromycota with divergent Burkholderia-like Endosymbiotic Bacteria.</title>
        <authorList>
            <person name="Stajich J.E."/>
            <person name="Macias A.M."/>
            <person name="Carter-House D."/>
            <person name="Lovett B."/>
            <person name="Kasson L.R."/>
            <person name="Berry K."/>
            <person name="Grigoriev I."/>
            <person name="Chang Y."/>
            <person name="Spatafora J."/>
            <person name="Kasson M.T."/>
        </authorList>
    </citation>
    <scope>NUCLEOTIDE SEQUENCE</scope>
    <source>
        <strain evidence="5">NRRL A-21654</strain>
    </source>
</reference>
<dbReference type="PROSITE" id="PS50013">
    <property type="entry name" value="CHROMO_2"/>
    <property type="match status" value="1"/>
</dbReference>
<comment type="subcellular location">
    <subcellularLocation>
        <location evidence="1">Nucleus</location>
    </subcellularLocation>
</comment>
<keyword evidence="2" id="KW-0539">Nucleus</keyword>
<dbReference type="SMART" id="SM00298">
    <property type="entry name" value="CHROMO"/>
    <property type="match status" value="1"/>
</dbReference>
<dbReference type="InterPro" id="IPR051219">
    <property type="entry name" value="Heterochromatin_chromo-domain"/>
</dbReference>
<feature type="compositionally biased region" description="Basic and acidic residues" evidence="3">
    <location>
        <begin position="80"/>
        <end position="90"/>
    </location>
</feature>
<name>A0A8H7BIJ7_9FUNG</name>
<dbReference type="AlphaFoldDB" id="A0A8H7BIJ7"/>
<dbReference type="InterPro" id="IPR016197">
    <property type="entry name" value="Chromo-like_dom_sf"/>
</dbReference>
<dbReference type="CDD" id="cd00024">
    <property type="entry name" value="CD_CSD"/>
    <property type="match status" value="1"/>
</dbReference>
<feature type="compositionally biased region" description="Basic residues" evidence="3">
    <location>
        <begin position="91"/>
        <end position="107"/>
    </location>
</feature>
<dbReference type="OrthoDB" id="10267344at2759"/>
<gene>
    <name evidence="5" type="ORF">EC973_006483</name>
</gene>
<feature type="region of interest" description="Disordered" evidence="3">
    <location>
        <begin position="80"/>
        <end position="107"/>
    </location>
</feature>
<sequence length="107" mass="12806">MPKAYSPSALKLVSQEELVPEDEIFEVKVIVAHKEMAKGQYLYKVRWRGYKPEDNTWEPATNFQDLRLVTQYWDKIKQKPDIPVNDEHNSKWKSKTQQRTQNKRSRN</sequence>
<dbReference type="Pfam" id="PF00385">
    <property type="entry name" value="Chromo"/>
    <property type="match status" value="1"/>
</dbReference>
<dbReference type="InterPro" id="IPR023780">
    <property type="entry name" value="Chromo_domain"/>
</dbReference>
<comment type="caution">
    <text evidence="5">The sequence shown here is derived from an EMBL/GenBank/DDBJ whole genome shotgun (WGS) entry which is preliminary data.</text>
</comment>
<dbReference type="Gene3D" id="2.40.50.40">
    <property type="match status" value="1"/>
</dbReference>
<dbReference type="InterPro" id="IPR000953">
    <property type="entry name" value="Chromo/chromo_shadow_dom"/>
</dbReference>
<evidence type="ECO:0000259" key="4">
    <source>
        <dbReference type="PROSITE" id="PS50013"/>
    </source>
</evidence>
<dbReference type="GO" id="GO:0005634">
    <property type="term" value="C:nucleus"/>
    <property type="evidence" value="ECO:0007669"/>
    <property type="project" value="UniProtKB-SubCell"/>
</dbReference>
<dbReference type="SUPFAM" id="SSF54160">
    <property type="entry name" value="Chromo domain-like"/>
    <property type="match status" value="1"/>
</dbReference>